<name>A0A3P7Q0T3_DRAME</name>
<gene>
    <name evidence="1" type="ORF">DME_LOCUS6956</name>
</gene>
<proteinExistence type="predicted"/>
<keyword evidence="2" id="KW-1185">Reference proteome</keyword>
<dbReference type="Proteomes" id="UP000274756">
    <property type="component" value="Unassembled WGS sequence"/>
</dbReference>
<dbReference type="STRING" id="318479.A0A3P7Q0T3"/>
<dbReference type="EMBL" id="UYYG01001157">
    <property type="protein sequence ID" value="VDN56983.1"/>
    <property type="molecule type" value="Genomic_DNA"/>
</dbReference>
<protein>
    <submittedName>
        <fullName evidence="1">Uncharacterized protein</fullName>
    </submittedName>
</protein>
<accession>A0A3P7Q0T3</accession>
<sequence>MTLNEFVMKSLKECSSTIQETMILRNLLDYVVGIKCKYVQDEAAFLFVIHTLQELIIRQYNFSLRQANDFLSRYIEWLLAVRSDDKQTSLLSIIGFRFVCHIMELYLSQQIISTDHSPRTTVNAPVINSRIHAFRELSLNKNYSPYQGVLSLAEVFFTNVSTYNFLHANDLLKNISIALYQERFFRCE</sequence>
<dbReference type="AlphaFoldDB" id="A0A3P7Q0T3"/>
<reference evidence="1 2" key="1">
    <citation type="submission" date="2018-11" db="EMBL/GenBank/DDBJ databases">
        <authorList>
            <consortium name="Pathogen Informatics"/>
        </authorList>
    </citation>
    <scope>NUCLEOTIDE SEQUENCE [LARGE SCALE GENOMIC DNA]</scope>
</reference>
<dbReference type="PANTHER" id="PTHR31139:SF4">
    <property type="entry name" value="ECTOPIC P GRANULES PROTEIN 5 HOMOLOG"/>
    <property type="match status" value="1"/>
</dbReference>
<dbReference type="GO" id="GO:0005737">
    <property type="term" value="C:cytoplasm"/>
    <property type="evidence" value="ECO:0007669"/>
    <property type="project" value="TreeGrafter"/>
</dbReference>
<evidence type="ECO:0000313" key="1">
    <source>
        <dbReference type="EMBL" id="VDN56983.1"/>
    </source>
</evidence>
<dbReference type="InterPro" id="IPR051436">
    <property type="entry name" value="Autophagy-related_EPG5"/>
</dbReference>
<evidence type="ECO:0000313" key="2">
    <source>
        <dbReference type="Proteomes" id="UP000274756"/>
    </source>
</evidence>
<dbReference type="PANTHER" id="PTHR31139">
    <property type="entry name" value="ECTOPIC P GRANULES PROTEIN 5 HOMOLOG"/>
    <property type="match status" value="1"/>
</dbReference>
<dbReference type="GO" id="GO:0097352">
    <property type="term" value="P:autophagosome maturation"/>
    <property type="evidence" value="ECO:0007669"/>
    <property type="project" value="TreeGrafter"/>
</dbReference>
<organism evidence="1 2">
    <name type="scientific">Dracunculus medinensis</name>
    <name type="common">Guinea worm</name>
    <dbReference type="NCBI Taxonomy" id="318479"/>
    <lineage>
        <taxon>Eukaryota</taxon>
        <taxon>Metazoa</taxon>
        <taxon>Ecdysozoa</taxon>
        <taxon>Nematoda</taxon>
        <taxon>Chromadorea</taxon>
        <taxon>Rhabditida</taxon>
        <taxon>Spirurina</taxon>
        <taxon>Dracunculoidea</taxon>
        <taxon>Dracunculidae</taxon>
        <taxon>Dracunculus</taxon>
    </lineage>
</organism>